<gene>
    <name evidence="1" type="ORF">GALL_228900</name>
</gene>
<evidence type="ECO:0008006" key="2">
    <source>
        <dbReference type="Google" id="ProtNLM"/>
    </source>
</evidence>
<comment type="caution">
    <text evidence="1">The sequence shown here is derived from an EMBL/GenBank/DDBJ whole genome shotgun (WGS) entry which is preliminary data.</text>
</comment>
<name>A0A1J5S416_9ZZZZ</name>
<proteinExistence type="predicted"/>
<protein>
    <recommendedName>
        <fullName evidence="2">Outer membrane protein beta-barrel domain-containing protein</fullName>
    </recommendedName>
</protein>
<sequence>MSFRIAVCGCVLTCCLGLATAARAGGAWSGDEALSGEDGFGLPSALAGSLAEPGTDVRVFSRPLGGVLRPSPGLHVAPYFELATQTPDRGASVMWSMLGAANPSGYVLVGARARLALAPGWHLGADMAAGHPFIQPAFGHLSGAPALAGDDGAIDTDIAWRAGFGLGYQASPRLGILASVQLDTLAAVPVPPMPGPRTGLAAQTTLLAGFRYRFEQ</sequence>
<dbReference type="AlphaFoldDB" id="A0A1J5S416"/>
<reference evidence="1" key="1">
    <citation type="submission" date="2016-10" db="EMBL/GenBank/DDBJ databases">
        <title>Sequence of Gallionella enrichment culture.</title>
        <authorList>
            <person name="Poehlein A."/>
            <person name="Muehling M."/>
            <person name="Daniel R."/>
        </authorList>
    </citation>
    <scope>NUCLEOTIDE SEQUENCE</scope>
</reference>
<dbReference type="EMBL" id="MLJW01000173">
    <property type="protein sequence ID" value="OIQ95085.1"/>
    <property type="molecule type" value="Genomic_DNA"/>
</dbReference>
<evidence type="ECO:0000313" key="1">
    <source>
        <dbReference type="EMBL" id="OIQ95085.1"/>
    </source>
</evidence>
<accession>A0A1J5S416</accession>
<organism evidence="1">
    <name type="scientific">mine drainage metagenome</name>
    <dbReference type="NCBI Taxonomy" id="410659"/>
    <lineage>
        <taxon>unclassified sequences</taxon>
        <taxon>metagenomes</taxon>
        <taxon>ecological metagenomes</taxon>
    </lineage>
</organism>